<accession>A0AAD3XIZ5</accession>
<dbReference type="EMBL" id="BSYO01000006">
    <property type="protein sequence ID" value="GMH06091.1"/>
    <property type="molecule type" value="Genomic_DNA"/>
</dbReference>
<organism evidence="1 2">
    <name type="scientific">Nepenthes gracilis</name>
    <name type="common">Slender pitcher plant</name>
    <dbReference type="NCBI Taxonomy" id="150966"/>
    <lineage>
        <taxon>Eukaryota</taxon>
        <taxon>Viridiplantae</taxon>
        <taxon>Streptophyta</taxon>
        <taxon>Embryophyta</taxon>
        <taxon>Tracheophyta</taxon>
        <taxon>Spermatophyta</taxon>
        <taxon>Magnoliopsida</taxon>
        <taxon>eudicotyledons</taxon>
        <taxon>Gunneridae</taxon>
        <taxon>Pentapetalae</taxon>
        <taxon>Caryophyllales</taxon>
        <taxon>Nepenthaceae</taxon>
        <taxon>Nepenthes</taxon>
    </lineage>
</organism>
<keyword evidence="2" id="KW-1185">Reference proteome</keyword>
<reference evidence="1" key="1">
    <citation type="submission" date="2023-05" db="EMBL/GenBank/DDBJ databases">
        <title>Nepenthes gracilis genome sequencing.</title>
        <authorList>
            <person name="Fukushima K."/>
        </authorList>
    </citation>
    <scope>NUCLEOTIDE SEQUENCE</scope>
    <source>
        <strain evidence="1">SING2019-196</strain>
    </source>
</reference>
<gene>
    <name evidence="1" type="ORF">Nepgr_007931</name>
</gene>
<comment type="caution">
    <text evidence="1">The sequence shown here is derived from an EMBL/GenBank/DDBJ whole genome shotgun (WGS) entry which is preliminary data.</text>
</comment>
<dbReference type="Proteomes" id="UP001279734">
    <property type="component" value="Unassembled WGS sequence"/>
</dbReference>
<protein>
    <submittedName>
        <fullName evidence="1">Uncharacterized protein</fullName>
    </submittedName>
</protein>
<name>A0AAD3XIZ5_NEPGR</name>
<sequence length="164" mass="17434">MMLRKPKITSIPLGDKESMCGLEDLATTNNLRASKGALEGPLCSLELPSPSIASPRPLNNLGELEVFGGDLKTNISEQALIAIPATTEDTAPIVNTQVDPSFPPGDVHGEEAFTANSISDGVSLVSQECKINNFSPLAREVAARIKVLLHSEDKSVHRDEALSC</sequence>
<proteinExistence type="predicted"/>
<dbReference type="AlphaFoldDB" id="A0AAD3XIZ5"/>
<evidence type="ECO:0000313" key="2">
    <source>
        <dbReference type="Proteomes" id="UP001279734"/>
    </source>
</evidence>
<evidence type="ECO:0000313" key="1">
    <source>
        <dbReference type="EMBL" id="GMH06091.1"/>
    </source>
</evidence>